<keyword evidence="2 4" id="KW-0808">Transferase</keyword>
<dbReference type="InterPro" id="IPR018485">
    <property type="entry name" value="FGGY_C"/>
</dbReference>
<dbReference type="InterPro" id="IPR043129">
    <property type="entry name" value="ATPase_NBD"/>
</dbReference>
<dbReference type="CDD" id="cd07770">
    <property type="entry name" value="ASKHA_NBD_FGGY_GntK"/>
    <property type="match status" value="1"/>
</dbReference>
<accession>A0A101E6E3</accession>
<evidence type="ECO:0000256" key="1">
    <source>
        <dbReference type="ARBA" id="ARBA00009156"/>
    </source>
</evidence>
<name>A0A101E6E3_9THEO</name>
<dbReference type="AlphaFoldDB" id="A0A101E6E3"/>
<sequence>MEKDLILSVDIGTTNLKAGVVDEKGNILSLYRKETPIERDNEGKAEHDPDILFNVFVEAAREAAKGFEDRISLIVPSSYMFGLIPIDDKLNPLMGIMTLLDLRARETYEELLKKIDVKEVYRRTGFTPTFHAPLFKIYWLKKKRSDIFNKTRFFLSSKDFILLKLLGEPFTEPSLSSATAYMNVNTLEWDDYVLDILGVSKEKLPPIMPSDKILADLPEQSKKLLGLTKDVKVLTGVYDGGAVGIGIGAFEEEVGAINIGTTGMFRVAYPEPVFDKEEAMRLQTYYLSSGKWFIGAAINNAGVVLKWLRDNIFNMPYEELTHEASKEDSSNLFFLPYLTGERDKEIGNIASGVFFGLKNTHTRGHMIRAAMEGVAFSLRMIYEALKDNNIKIREIRAGGGATNSPFWMEIFASTLGLPIKVSKVEEPALVGSAILGYYVLGRYKDLSEATKEMVSVENVYMPDEKEINYYEKKFQFFKKLSRELKSLFEAHSKL</sequence>
<keyword evidence="3 4" id="KW-0418">Kinase</keyword>
<dbReference type="Gene3D" id="3.30.420.40">
    <property type="match status" value="2"/>
</dbReference>
<feature type="domain" description="Carbohydrate kinase FGGY N-terminal" evidence="5">
    <location>
        <begin position="6"/>
        <end position="241"/>
    </location>
</feature>
<dbReference type="GO" id="GO:0016301">
    <property type="term" value="F:kinase activity"/>
    <property type="evidence" value="ECO:0007669"/>
    <property type="project" value="UniProtKB-KW"/>
</dbReference>
<evidence type="ECO:0000259" key="5">
    <source>
        <dbReference type="Pfam" id="PF00370"/>
    </source>
</evidence>
<dbReference type="InterPro" id="IPR050406">
    <property type="entry name" value="FGGY_Carb_Kinase"/>
</dbReference>
<evidence type="ECO:0000313" key="7">
    <source>
        <dbReference type="EMBL" id="HBT49740.1"/>
    </source>
</evidence>
<dbReference type="RefSeq" id="WP_022588484.1">
    <property type="nucleotide sequence ID" value="NZ_DOLB01000113.1"/>
</dbReference>
<comment type="caution">
    <text evidence="7">The sequence shown here is derived from an EMBL/GenBank/DDBJ whole genome shotgun (WGS) entry which is preliminary data.</text>
</comment>
<dbReference type="SUPFAM" id="SSF53067">
    <property type="entry name" value="Actin-like ATPase domain"/>
    <property type="match status" value="2"/>
</dbReference>
<proteinExistence type="inferred from homology"/>
<dbReference type="Pfam" id="PF00370">
    <property type="entry name" value="FGGY_N"/>
    <property type="match status" value="1"/>
</dbReference>
<dbReference type="PROSITE" id="PS00445">
    <property type="entry name" value="FGGY_KINASES_2"/>
    <property type="match status" value="1"/>
</dbReference>
<dbReference type="PIRSF" id="PIRSF000538">
    <property type="entry name" value="GlpK"/>
    <property type="match status" value="1"/>
</dbReference>
<dbReference type="InterPro" id="IPR018483">
    <property type="entry name" value="Carb_kinase_FGGY_CS"/>
</dbReference>
<protein>
    <submittedName>
        <fullName evidence="7">Carbohydrate kinase</fullName>
    </submittedName>
</protein>
<dbReference type="Pfam" id="PF02782">
    <property type="entry name" value="FGGY_C"/>
    <property type="match status" value="1"/>
</dbReference>
<reference evidence="7 8" key="1">
    <citation type="journal article" date="2018" name="Nat. Biotechnol.">
        <title>A standardized bacterial taxonomy based on genome phylogeny substantially revises the tree of life.</title>
        <authorList>
            <person name="Parks D.H."/>
            <person name="Chuvochina M."/>
            <person name="Waite D.W."/>
            <person name="Rinke C."/>
            <person name="Skarshewski A."/>
            <person name="Chaumeil P.A."/>
            <person name="Hugenholtz P."/>
        </authorList>
    </citation>
    <scope>NUCLEOTIDE SEQUENCE [LARGE SCALE GENOMIC DNA]</scope>
    <source>
        <strain evidence="7">UBA12544</strain>
    </source>
</reference>
<comment type="similarity">
    <text evidence="1 4">Belongs to the FGGY kinase family.</text>
</comment>
<dbReference type="PANTHER" id="PTHR43095">
    <property type="entry name" value="SUGAR KINASE"/>
    <property type="match status" value="1"/>
</dbReference>
<evidence type="ECO:0000313" key="8">
    <source>
        <dbReference type="Proteomes" id="UP000264445"/>
    </source>
</evidence>
<gene>
    <name evidence="7" type="ORF">DEA61_07940</name>
</gene>
<feature type="domain" description="Carbohydrate kinase FGGY C-terminal" evidence="6">
    <location>
        <begin position="256"/>
        <end position="438"/>
    </location>
</feature>
<evidence type="ECO:0000256" key="3">
    <source>
        <dbReference type="ARBA" id="ARBA00022777"/>
    </source>
</evidence>
<dbReference type="InterPro" id="IPR000577">
    <property type="entry name" value="Carb_kinase_FGGY"/>
</dbReference>
<dbReference type="GO" id="GO:0016773">
    <property type="term" value="F:phosphotransferase activity, alcohol group as acceptor"/>
    <property type="evidence" value="ECO:0007669"/>
    <property type="project" value="InterPro"/>
</dbReference>
<dbReference type="EMBL" id="DOLB01000113">
    <property type="protein sequence ID" value="HBT49740.1"/>
    <property type="molecule type" value="Genomic_DNA"/>
</dbReference>
<dbReference type="Proteomes" id="UP000264445">
    <property type="component" value="Unassembled WGS sequence"/>
</dbReference>
<evidence type="ECO:0000256" key="2">
    <source>
        <dbReference type="ARBA" id="ARBA00022679"/>
    </source>
</evidence>
<dbReference type="PANTHER" id="PTHR43095:SF2">
    <property type="entry name" value="GLUCONOKINASE"/>
    <property type="match status" value="1"/>
</dbReference>
<organism evidence="7 8">
    <name type="scientific">Caldanaerobacter subterraneus</name>
    <dbReference type="NCBI Taxonomy" id="911092"/>
    <lineage>
        <taxon>Bacteria</taxon>
        <taxon>Bacillati</taxon>
        <taxon>Bacillota</taxon>
        <taxon>Clostridia</taxon>
        <taxon>Thermoanaerobacterales</taxon>
        <taxon>Thermoanaerobacteraceae</taxon>
        <taxon>Caldanaerobacter</taxon>
    </lineage>
</organism>
<evidence type="ECO:0000256" key="4">
    <source>
        <dbReference type="RuleBase" id="RU003733"/>
    </source>
</evidence>
<dbReference type="InterPro" id="IPR018484">
    <property type="entry name" value="FGGY_N"/>
</dbReference>
<dbReference type="GO" id="GO:0005975">
    <property type="term" value="P:carbohydrate metabolic process"/>
    <property type="evidence" value="ECO:0007669"/>
    <property type="project" value="InterPro"/>
</dbReference>
<evidence type="ECO:0000259" key="6">
    <source>
        <dbReference type="Pfam" id="PF02782"/>
    </source>
</evidence>